<comment type="caution">
    <text evidence="4">The sequence shown here is derived from an EMBL/GenBank/DDBJ whole genome shotgun (WGS) entry which is preliminary data.</text>
</comment>
<feature type="DNA-binding region" description="H-T-H motif" evidence="2">
    <location>
        <begin position="29"/>
        <end position="48"/>
    </location>
</feature>
<reference evidence="4" key="1">
    <citation type="submission" date="2023-08" db="EMBL/GenBank/DDBJ databases">
        <title>The draft genome of Tsukamurella strandjordii strain 050030.</title>
        <authorList>
            <person name="Zhao F."/>
            <person name="Feng Y."/>
            <person name="Zong Z."/>
        </authorList>
    </citation>
    <scope>NUCLEOTIDE SEQUENCE</scope>
    <source>
        <strain evidence="4">050030</strain>
    </source>
</reference>
<dbReference type="InterPro" id="IPR001647">
    <property type="entry name" value="HTH_TetR"/>
</dbReference>
<accession>A0AA90N8X4</accession>
<dbReference type="AlphaFoldDB" id="A0AA90N8X4"/>
<gene>
    <name evidence="4" type="ORF">Q7X28_04470</name>
</gene>
<dbReference type="Pfam" id="PF17926">
    <property type="entry name" value="TetR_C_21"/>
    <property type="match status" value="1"/>
</dbReference>
<dbReference type="SUPFAM" id="SSF48498">
    <property type="entry name" value="Tetracyclin repressor-like, C-terminal domain"/>
    <property type="match status" value="1"/>
</dbReference>
<dbReference type="InterPro" id="IPR036271">
    <property type="entry name" value="Tet_transcr_reg_TetR-rel_C_sf"/>
</dbReference>
<evidence type="ECO:0000256" key="2">
    <source>
        <dbReference type="PROSITE-ProRule" id="PRU00335"/>
    </source>
</evidence>
<evidence type="ECO:0000313" key="5">
    <source>
        <dbReference type="Proteomes" id="UP001178281"/>
    </source>
</evidence>
<dbReference type="InterPro" id="IPR041467">
    <property type="entry name" value="Sco4008_C"/>
</dbReference>
<dbReference type="PROSITE" id="PS50977">
    <property type="entry name" value="HTH_TETR_2"/>
    <property type="match status" value="1"/>
</dbReference>
<dbReference type="SUPFAM" id="SSF46689">
    <property type="entry name" value="Homeodomain-like"/>
    <property type="match status" value="1"/>
</dbReference>
<dbReference type="InterPro" id="IPR050109">
    <property type="entry name" value="HTH-type_TetR-like_transc_reg"/>
</dbReference>
<dbReference type="GO" id="GO:0006355">
    <property type="term" value="P:regulation of DNA-templated transcription"/>
    <property type="evidence" value="ECO:0007669"/>
    <property type="project" value="UniProtKB-ARBA"/>
</dbReference>
<dbReference type="EMBL" id="JAUTIX010000002">
    <property type="protein sequence ID" value="MDP0397173.1"/>
    <property type="molecule type" value="Genomic_DNA"/>
</dbReference>
<dbReference type="PRINTS" id="PR00455">
    <property type="entry name" value="HTHTETR"/>
</dbReference>
<evidence type="ECO:0000259" key="3">
    <source>
        <dbReference type="PROSITE" id="PS50977"/>
    </source>
</evidence>
<protein>
    <submittedName>
        <fullName evidence="4">TetR family transcriptional regulator</fullName>
    </submittedName>
</protein>
<dbReference type="Gene3D" id="1.10.357.10">
    <property type="entry name" value="Tetracycline Repressor, domain 2"/>
    <property type="match status" value="1"/>
</dbReference>
<name>A0AA90N8X4_9ACTN</name>
<feature type="domain" description="HTH tetR-type" evidence="3">
    <location>
        <begin position="6"/>
        <end position="66"/>
    </location>
</feature>
<proteinExistence type="predicted"/>
<dbReference type="PANTHER" id="PTHR30328:SF54">
    <property type="entry name" value="HTH-TYPE TRANSCRIPTIONAL REPRESSOR SCO4008"/>
    <property type="match status" value="1"/>
</dbReference>
<dbReference type="Proteomes" id="UP001178281">
    <property type="component" value="Unassembled WGS sequence"/>
</dbReference>
<keyword evidence="1 2" id="KW-0238">DNA-binding</keyword>
<dbReference type="GO" id="GO:0003677">
    <property type="term" value="F:DNA binding"/>
    <property type="evidence" value="ECO:0007669"/>
    <property type="project" value="UniProtKB-UniRule"/>
</dbReference>
<keyword evidence="5" id="KW-1185">Reference proteome</keyword>
<dbReference type="Pfam" id="PF00440">
    <property type="entry name" value="TetR_N"/>
    <property type="match status" value="1"/>
</dbReference>
<dbReference type="RefSeq" id="WP_305110440.1">
    <property type="nucleotide sequence ID" value="NZ_JAUTIX010000002.1"/>
</dbReference>
<organism evidence="4 5">
    <name type="scientific">Tsukamurella strandjordii</name>
    <dbReference type="NCBI Taxonomy" id="147577"/>
    <lineage>
        <taxon>Bacteria</taxon>
        <taxon>Bacillati</taxon>
        <taxon>Actinomycetota</taxon>
        <taxon>Actinomycetes</taxon>
        <taxon>Mycobacteriales</taxon>
        <taxon>Tsukamurellaceae</taxon>
        <taxon>Tsukamurella</taxon>
    </lineage>
</organism>
<sequence length="184" mass="19669">MPPDATETKRRILAAARQEFAEFGLAGARIDRIADQAQANKRSIYMHFGPKEQLFDLVVSAALRAMAEAVAFDADDLADYAVRLFDYLLAHPDTLRLTTWANLERPVITANDAETYGAKTDALAARFGDRSADVLALALGLVTAWASASPALIAPTGGDASSVAVRRTMLARAVSSLASTFSPQ</sequence>
<dbReference type="PANTHER" id="PTHR30328">
    <property type="entry name" value="TRANSCRIPTIONAL REPRESSOR"/>
    <property type="match status" value="1"/>
</dbReference>
<evidence type="ECO:0000313" key="4">
    <source>
        <dbReference type="EMBL" id="MDP0397173.1"/>
    </source>
</evidence>
<dbReference type="InterPro" id="IPR009057">
    <property type="entry name" value="Homeodomain-like_sf"/>
</dbReference>
<evidence type="ECO:0000256" key="1">
    <source>
        <dbReference type="ARBA" id="ARBA00023125"/>
    </source>
</evidence>